<evidence type="ECO:0000313" key="2">
    <source>
        <dbReference type="EMBL" id="SAY96576.1"/>
    </source>
</evidence>
<sequence>MFMFGIYNAKRLILLIMFAIAVAAISGISTYFFVKYLG</sequence>
<dbReference type="AlphaFoldDB" id="A0AAX2BDZ2"/>
<keyword evidence="1" id="KW-0812">Transmembrane</keyword>
<gene>
    <name evidence="2" type="ORF">CITRO92_0697</name>
</gene>
<accession>A0AAX2BDZ2</accession>
<evidence type="ECO:0000256" key="1">
    <source>
        <dbReference type="SAM" id="Phobius"/>
    </source>
</evidence>
<dbReference type="EMBL" id="LT556085">
    <property type="protein sequence ID" value="SAY96576.1"/>
    <property type="molecule type" value="Genomic_DNA"/>
</dbReference>
<name>A0AAX2BDZ2_CITAM</name>
<keyword evidence="1" id="KW-1133">Transmembrane helix</keyword>
<keyword evidence="1" id="KW-0472">Membrane</keyword>
<reference evidence="2 3" key="1">
    <citation type="submission" date="2016-04" db="EMBL/GenBank/DDBJ databases">
        <authorList>
            <person name="Regsiter A."/>
            <person name="William W."/>
        </authorList>
    </citation>
    <scope>NUCLEOTIDE SEQUENCE [LARGE SCALE GENOMIC DNA]</scope>
    <source>
        <strain evidence="2 3">92</strain>
    </source>
</reference>
<dbReference type="Proteomes" id="UP000245995">
    <property type="component" value="Chromosome CITRO92"/>
</dbReference>
<evidence type="ECO:0000313" key="3">
    <source>
        <dbReference type="Proteomes" id="UP000245995"/>
    </source>
</evidence>
<feature type="transmembrane region" description="Helical" evidence="1">
    <location>
        <begin position="12"/>
        <end position="34"/>
    </location>
</feature>
<protein>
    <submittedName>
        <fullName evidence="2">Membrane protein</fullName>
    </submittedName>
</protein>
<proteinExistence type="predicted"/>
<organism evidence="2 3">
    <name type="scientific">Citrobacter amalonaticus</name>
    <dbReference type="NCBI Taxonomy" id="35703"/>
    <lineage>
        <taxon>Bacteria</taxon>
        <taxon>Pseudomonadati</taxon>
        <taxon>Pseudomonadota</taxon>
        <taxon>Gammaproteobacteria</taxon>
        <taxon>Enterobacterales</taxon>
        <taxon>Enterobacteriaceae</taxon>
        <taxon>Citrobacter</taxon>
    </lineage>
</organism>